<dbReference type="EMBL" id="SSTE01009940">
    <property type="protein sequence ID" value="KAA0053148.1"/>
    <property type="molecule type" value="Genomic_DNA"/>
</dbReference>
<dbReference type="AlphaFoldDB" id="A0A5D3BRY6"/>
<sequence>MTLPHSENVENRNFAQFLVFHTSRNQPRATTRLSHSSPKVQAPPPECPPLSINVLPPSFSQPPPLLQSNLYTLPPTDLSYHLDVKNPQIPLIFEVGHRQQIVAIEATIGTTSNTVSMYFENLVTSFSTLSSSYVNASLTTLGAIVQSDHLIGSSEHFVSYTPCAGNKKIRIVDGSLAPIVFGCTVYVHSNGPNQNKFTPKAQACMFVGYLLHQRGYKCFHPSSRKYFITMDVTFIEDRLSLPLSLLQGKSVAEESNYMLPLESTCPTVCTEWKNVFMEEMKALEKNNTWKICALSKGYMSVGCKWVFTLKYKTDGTLDRHKTSHLEHGLADSLPLSSLKEVARSKERISVSQRKYTLDLLTKKSMLRCHSTDTLIEFNCKLGNSDDQVLVDKEQYQRLVGKLICLSHTHPDISFAMSVVSQFMCSLSETHGSYQKNS</sequence>
<accession>A0A5D3BRY6</accession>
<keyword evidence="3" id="KW-0548">Nucleotidyltransferase</keyword>
<dbReference type="EMBL" id="SSTD01016175">
    <property type="protein sequence ID" value="TYK01552.1"/>
    <property type="molecule type" value="Genomic_DNA"/>
</dbReference>
<organism evidence="3 5">
    <name type="scientific">Cucumis melo var. makuwa</name>
    <name type="common">Oriental melon</name>
    <dbReference type="NCBI Taxonomy" id="1194695"/>
    <lineage>
        <taxon>Eukaryota</taxon>
        <taxon>Viridiplantae</taxon>
        <taxon>Streptophyta</taxon>
        <taxon>Embryophyta</taxon>
        <taxon>Tracheophyta</taxon>
        <taxon>Spermatophyta</taxon>
        <taxon>Magnoliopsida</taxon>
        <taxon>eudicotyledons</taxon>
        <taxon>Gunneridae</taxon>
        <taxon>Pentapetalae</taxon>
        <taxon>rosids</taxon>
        <taxon>fabids</taxon>
        <taxon>Cucurbitales</taxon>
        <taxon>Cucurbitaceae</taxon>
        <taxon>Benincaseae</taxon>
        <taxon>Cucumis</taxon>
    </lineage>
</organism>
<reference evidence="4 5" key="1">
    <citation type="submission" date="2019-08" db="EMBL/GenBank/DDBJ databases">
        <title>Draft genome sequences of two oriental melons (Cucumis melo L. var makuwa).</title>
        <authorList>
            <person name="Kwon S.-Y."/>
        </authorList>
    </citation>
    <scope>NUCLEOTIDE SEQUENCE [LARGE SCALE GENOMIC DNA]</scope>
    <source>
        <strain evidence="5">cv. Chang Bougi</strain>
        <strain evidence="4">cv. SW 3</strain>
        <tissue evidence="3">Leaf</tissue>
    </source>
</reference>
<dbReference type="Proteomes" id="UP000321947">
    <property type="component" value="Unassembled WGS sequence"/>
</dbReference>
<feature type="domain" description="Retroviral polymerase SH3-like" evidence="1">
    <location>
        <begin position="183"/>
        <end position="238"/>
    </location>
</feature>
<dbReference type="PANTHER" id="PTHR11439:SF467">
    <property type="entry name" value="INTEGRASE CATALYTIC DOMAIN-CONTAINING PROTEIN"/>
    <property type="match status" value="1"/>
</dbReference>
<dbReference type="Pfam" id="PF25597">
    <property type="entry name" value="SH3_retrovirus"/>
    <property type="match status" value="1"/>
</dbReference>
<dbReference type="PANTHER" id="PTHR11439">
    <property type="entry name" value="GAG-POL-RELATED RETROTRANSPOSON"/>
    <property type="match status" value="1"/>
</dbReference>
<comment type="caution">
    <text evidence="3">The sequence shown here is derived from an EMBL/GenBank/DDBJ whole genome shotgun (WGS) entry which is preliminary data.</text>
</comment>
<dbReference type="GO" id="GO:0003964">
    <property type="term" value="F:RNA-directed DNA polymerase activity"/>
    <property type="evidence" value="ECO:0007669"/>
    <property type="project" value="UniProtKB-KW"/>
</dbReference>
<protein>
    <submittedName>
        <fullName evidence="3">Reverse transcriptase</fullName>
    </submittedName>
</protein>
<keyword evidence="3" id="KW-0695">RNA-directed DNA polymerase</keyword>
<gene>
    <name evidence="3" type="ORF">E5676_scaffold451G001230</name>
    <name evidence="2" type="ORF">E6C27_scaffold1486G00210</name>
</gene>
<evidence type="ECO:0000313" key="2">
    <source>
        <dbReference type="EMBL" id="KAA0053148.1"/>
    </source>
</evidence>
<evidence type="ECO:0000259" key="1">
    <source>
        <dbReference type="Pfam" id="PF25597"/>
    </source>
</evidence>
<evidence type="ECO:0000313" key="4">
    <source>
        <dbReference type="Proteomes" id="UP000321393"/>
    </source>
</evidence>
<evidence type="ECO:0000313" key="5">
    <source>
        <dbReference type="Proteomes" id="UP000321947"/>
    </source>
</evidence>
<dbReference type="OrthoDB" id="46422at2759"/>
<dbReference type="Proteomes" id="UP000321393">
    <property type="component" value="Unassembled WGS sequence"/>
</dbReference>
<proteinExistence type="predicted"/>
<dbReference type="InterPro" id="IPR057670">
    <property type="entry name" value="SH3_retrovirus"/>
</dbReference>
<evidence type="ECO:0000313" key="3">
    <source>
        <dbReference type="EMBL" id="TYK01552.1"/>
    </source>
</evidence>
<keyword evidence="3" id="KW-0808">Transferase</keyword>
<name>A0A5D3BRY6_CUCMM</name>